<feature type="non-terminal residue" evidence="1">
    <location>
        <position position="120"/>
    </location>
</feature>
<sequence length="120" mass="12805">NHTSSGENIVYRLRLQNNGKGLEYNKSLQELFSSIKVRVAQNAAGESDAQSLPAFAAHGWDVSVKTSGEATTDIGGFVGGANADIDIPVLSIAPGGWIEFVMKSRIRPDALDQIASTPKY</sequence>
<reference evidence="1 2" key="1">
    <citation type="journal article" date="2017" name="Appl. Environ. Microbiol.">
        <title>Parallel evolution of two clades of a major Atlantic endemic Vibrio parahaemolyticus pathogen lineage by independent acquisition of related pathogenicity islands.</title>
        <authorList>
            <person name="Xu F."/>
            <person name="Gonzalez-Escalona N."/>
            <person name="Drees K.P."/>
            <person name="Sebra R.P."/>
            <person name="Cooper V.S."/>
            <person name="Jones S.H."/>
            <person name="Whistler C.A."/>
        </authorList>
    </citation>
    <scope>NUCLEOTIDE SEQUENCE [LARGE SCALE GENOMIC DNA]</scope>
    <source>
        <strain evidence="1 2">MAVP-3</strain>
    </source>
</reference>
<protein>
    <submittedName>
        <fullName evidence="1">Uncharacterized protein</fullName>
    </submittedName>
</protein>
<name>A0A227J776_VIBPH</name>
<gene>
    <name evidence="1" type="ORF">CA163_23880</name>
</gene>
<comment type="caution">
    <text evidence="1">The sequence shown here is derived from an EMBL/GenBank/DDBJ whole genome shotgun (WGS) entry which is preliminary data.</text>
</comment>
<evidence type="ECO:0000313" key="2">
    <source>
        <dbReference type="Proteomes" id="UP000214596"/>
    </source>
</evidence>
<evidence type="ECO:0000313" key="1">
    <source>
        <dbReference type="EMBL" id="OXE30337.1"/>
    </source>
</evidence>
<dbReference type="AlphaFoldDB" id="A0A227J776"/>
<accession>A0A227J776</accession>
<dbReference type="Proteomes" id="UP000214596">
    <property type="component" value="Unassembled WGS sequence"/>
</dbReference>
<dbReference type="EMBL" id="NIXT01002317">
    <property type="protein sequence ID" value="OXE30337.1"/>
    <property type="molecule type" value="Genomic_DNA"/>
</dbReference>
<organism evidence="1 2">
    <name type="scientific">Vibrio parahaemolyticus</name>
    <dbReference type="NCBI Taxonomy" id="670"/>
    <lineage>
        <taxon>Bacteria</taxon>
        <taxon>Pseudomonadati</taxon>
        <taxon>Pseudomonadota</taxon>
        <taxon>Gammaproteobacteria</taxon>
        <taxon>Vibrionales</taxon>
        <taxon>Vibrionaceae</taxon>
        <taxon>Vibrio</taxon>
    </lineage>
</organism>
<feature type="non-terminal residue" evidence="1">
    <location>
        <position position="1"/>
    </location>
</feature>
<proteinExistence type="predicted"/>